<keyword evidence="3" id="KW-1185">Reference proteome</keyword>
<dbReference type="InterPro" id="IPR010727">
    <property type="entry name" value="DUF1302"/>
</dbReference>
<evidence type="ECO:0000313" key="2">
    <source>
        <dbReference type="EMBL" id="ROZ80378.1"/>
    </source>
</evidence>
<dbReference type="RefSeq" id="WP_123891437.1">
    <property type="nucleotide sequence ID" value="NZ_RKKU01000047.1"/>
</dbReference>
<organism evidence="2 3">
    <name type="scientific">Pseudomonas neustonica</name>
    <dbReference type="NCBI Taxonomy" id="2487346"/>
    <lineage>
        <taxon>Bacteria</taxon>
        <taxon>Pseudomonadati</taxon>
        <taxon>Pseudomonadota</taxon>
        <taxon>Gammaproteobacteria</taxon>
        <taxon>Pseudomonadales</taxon>
        <taxon>Pseudomonadaceae</taxon>
        <taxon>Pseudomonas</taxon>
    </lineage>
</organism>
<protein>
    <submittedName>
        <fullName evidence="2">DUF1302 domain-containing protein</fullName>
    </submittedName>
</protein>
<comment type="caution">
    <text evidence="2">The sequence shown here is derived from an EMBL/GenBank/DDBJ whole genome shotgun (WGS) entry which is preliminary data.</text>
</comment>
<feature type="signal peptide" evidence="1">
    <location>
        <begin position="1"/>
        <end position="35"/>
    </location>
</feature>
<proteinExistence type="predicted"/>
<feature type="chain" id="PRO_5046681135" evidence="1">
    <location>
        <begin position="36"/>
        <end position="553"/>
    </location>
</feature>
<sequence length="553" mass="60357">MKNKVFVLNKPALNQLGLVVSAIVLGAALPGVGHAAPIDVGNPDIKVRWDNTVRLNYVHRVESQDKNTLAQVNADDGNRNFDKGTVSTRLDILSEFDFVYKRNHGFRVTAAGWYDRAYDRSLDNKSVGTSNYINSSGNQALGLSSETKRFYRGPSAEFLDAFVFTRFKIGGINTDVRAGSHVVYWGESLMGDGIMHGITYGQTGLDLAKAVAVPGTEAKELFRPLNQISMQIRPSAELSIALQYMLEWEAFRLPEAGSFLGAADMLSLGGEGLILGPGVVARRAHDATPDDRGEWGVAARWSPSWAKNGTIGFYYRNFADKLPQVFLTGGGANYHLAYGDNIDLYGLSFTQQIYGISVGAEISYRDNMPLVSDVTALAAMPRDGSVPGARGKTWHGLVNLIGTRPANALWDSLGWSAELTWMHVDKVTDNAHLYKGRSGYDGLDKPDDTYVALALNLNPTYFQVMNGVDMYLPFSVSYGVHGNAATTAAGNEGAGNYSLGVGLDVHSRYRFDLRYTDYLGRNKVNDAGNRVYNGSNSLLTDRGNVSLTFKTTF</sequence>
<evidence type="ECO:0000256" key="1">
    <source>
        <dbReference type="SAM" id="SignalP"/>
    </source>
</evidence>
<dbReference type="Pfam" id="PF06980">
    <property type="entry name" value="DUF1302"/>
    <property type="match status" value="1"/>
</dbReference>
<dbReference type="Proteomes" id="UP000275199">
    <property type="component" value="Unassembled WGS sequence"/>
</dbReference>
<keyword evidence="1" id="KW-0732">Signal</keyword>
<dbReference type="EMBL" id="RKKU01000047">
    <property type="protein sequence ID" value="ROZ80378.1"/>
    <property type="molecule type" value="Genomic_DNA"/>
</dbReference>
<evidence type="ECO:0000313" key="3">
    <source>
        <dbReference type="Proteomes" id="UP000275199"/>
    </source>
</evidence>
<name>A0ABX9XF55_9PSED</name>
<reference evidence="2 3" key="1">
    <citation type="submission" date="2018-11" db="EMBL/GenBank/DDBJ databases">
        <authorList>
            <person name="Jang G.I."/>
            <person name="Hwang C.Y."/>
        </authorList>
    </citation>
    <scope>NUCLEOTIDE SEQUENCE [LARGE SCALE GENOMIC DNA]</scope>
    <source>
        <strain evidence="2 3">SSM26</strain>
    </source>
</reference>
<gene>
    <name evidence="2" type="ORF">EF096_19765</name>
</gene>
<accession>A0ABX9XF55</accession>